<name>A0A915K165_ROMCU</name>
<dbReference type="AlphaFoldDB" id="A0A915K165"/>
<protein>
    <submittedName>
        <fullName evidence="2">Uncharacterized protein</fullName>
    </submittedName>
</protein>
<evidence type="ECO:0000313" key="1">
    <source>
        <dbReference type="Proteomes" id="UP000887565"/>
    </source>
</evidence>
<dbReference type="WBParaSite" id="nRc.2.0.1.t31950-RA">
    <property type="protein sequence ID" value="nRc.2.0.1.t31950-RA"/>
    <property type="gene ID" value="nRc.2.0.1.g31950"/>
</dbReference>
<evidence type="ECO:0000313" key="2">
    <source>
        <dbReference type="WBParaSite" id="nRc.2.0.1.t31950-RA"/>
    </source>
</evidence>
<reference evidence="2" key="1">
    <citation type="submission" date="2022-11" db="UniProtKB">
        <authorList>
            <consortium name="WormBaseParasite"/>
        </authorList>
    </citation>
    <scope>IDENTIFICATION</scope>
</reference>
<accession>A0A915K165</accession>
<dbReference type="Proteomes" id="UP000887565">
    <property type="component" value="Unplaced"/>
</dbReference>
<sequence length="126" mass="14381">MYSILKTDTSQLAEQKATTYSEQCPPKFTDYYFTSLAPAFCPSCRWVLKPLVMFFLISGVTTNASESFNNRNSNRQNDQLSQSTSNAFFSCAMHRYYSNSINPLQYDNLRVGNCAFIFGMAVQSWN</sequence>
<organism evidence="1 2">
    <name type="scientific">Romanomermis culicivorax</name>
    <name type="common">Nematode worm</name>
    <dbReference type="NCBI Taxonomy" id="13658"/>
    <lineage>
        <taxon>Eukaryota</taxon>
        <taxon>Metazoa</taxon>
        <taxon>Ecdysozoa</taxon>
        <taxon>Nematoda</taxon>
        <taxon>Enoplea</taxon>
        <taxon>Dorylaimia</taxon>
        <taxon>Mermithida</taxon>
        <taxon>Mermithoidea</taxon>
        <taxon>Mermithidae</taxon>
        <taxon>Romanomermis</taxon>
    </lineage>
</organism>
<keyword evidence="1" id="KW-1185">Reference proteome</keyword>
<proteinExistence type="predicted"/>